<accession>A0A8S5UFZ7</accession>
<proteinExistence type="predicted"/>
<protein>
    <submittedName>
        <fullName evidence="1">Uncharacterized protein</fullName>
    </submittedName>
</protein>
<sequence>MTACINYMHNNNVRCIAVRHTRIGACKCNPNSVHA</sequence>
<organism evidence="1">
    <name type="scientific">Podoviridae sp. ctnuR9</name>
    <dbReference type="NCBI Taxonomy" id="2825276"/>
    <lineage>
        <taxon>Viruses</taxon>
        <taxon>Duplodnaviria</taxon>
        <taxon>Heunggongvirae</taxon>
        <taxon>Uroviricota</taxon>
        <taxon>Caudoviricetes</taxon>
    </lineage>
</organism>
<reference evidence="1" key="1">
    <citation type="journal article" date="2021" name="Proc. Natl. Acad. Sci. U.S.A.">
        <title>A Catalog of Tens of Thousands of Viruses from Human Metagenomes Reveals Hidden Associations with Chronic Diseases.</title>
        <authorList>
            <person name="Tisza M.J."/>
            <person name="Buck C.B."/>
        </authorList>
    </citation>
    <scope>NUCLEOTIDE SEQUENCE</scope>
    <source>
        <strain evidence="1">CtnuR9</strain>
    </source>
</reference>
<name>A0A8S5UFZ7_9CAUD</name>
<evidence type="ECO:0000313" key="1">
    <source>
        <dbReference type="EMBL" id="DAF93348.1"/>
    </source>
</evidence>
<dbReference type="EMBL" id="BK016084">
    <property type="protein sequence ID" value="DAF93348.1"/>
    <property type="molecule type" value="Genomic_DNA"/>
</dbReference>